<keyword evidence="2 4" id="KW-0378">Hydrolase</keyword>
<sequence>MLFLRGDGDGWTRCEQGHKHWGIYGAAGLLLWHGDRVLLQHRALWSHHGGTWGILGGARNRDETAEQAALREAGEEAGLDPADVATTGSYVDDHGGWTYTTVIARAAGPVHLTALTDETIEVRWVPADGLGAVPLHPGFAASWETVRAVSAAGPPDRGRPPAGR</sequence>
<organism evidence="4 5">
    <name type="scientific">Pseudonocardia abyssalis</name>
    <dbReference type="NCBI Taxonomy" id="2792008"/>
    <lineage>
        <taxon>Bacteria</taxon>
        <taxon>Bacillati</taxon>
        <taxon>Actinomycetota</taxon>
        <taxon>Actinomycetes</taxon>
        <taxon>Pseudonocardiales</taxon>
        <taxon>Pseudonocardiaceae</taxon>
        <taxon>Pseudonocardia</taxon>
    </lineage>
</organism>
<evidence type="ECO:0000256" key="2">
    <source>
        <dbReference type="ARBA" id="ARBA00022801"/>
    </source>
</evidence>
<dbReference type="RefSeq" id="WP_218616184.1">
    <property type="nucleotide sequence ID" value="NZ_JADQDK010000001.1"/>
</dbReference>
<dbReference type="EMBL" id="JADQDK010000001">
    <property type="protein sequence ID" value="MBW0135992.1"/>
    <property type="molecule type" value="Genomic_DNA"/>
</dbReference>
<evidence type="ECO:0000259" key="3">
    <source>
        <dbReference type="PROSITE" id="PS51462"/>
    </source>
</evidence>
<dbReference type="PANTHER" id="PTHR43046:SF2">
    <property type="entry name" value="8-OXO-DGTP DIPHOSPHATASE-RELATED"/>
    <property type="match status" value="1"/>
</dbReference>
<dbReference type="PANTHER" id="PTHR43046">
    <property type="entry name" value="GDP-MANNOSE MANNOSYL HYDROLASE"/>
    <property type="match status" value="1"/>
</dbReference>
<dbReference type="InterPro" id="IPR000086">
    <property type="entry name" value="NUDIX_hydrolase_dom"/>
</dbReference>
<comment type="caution">
    <text evidence="4">The sequence shown here is derived from an EMBL/GenBank/DDBJ whole genome shotgun (WGS) entry which is preliminary data.</text>
</comment>
<dbReference type="InterPro" id="IPR020084">
    <property type="entry name" value="NUDIX_hydrolase_CS"/>
</dbReference>
<proteinExistence type="predicted"/>
<comment type="cofactor">
    <cofactor evidence="1">
        <name>Mg(2+)</name>
        <dbReference type="ChEBI" id="CHEBI:18420"/>
    </cofactor>
</comment>
<dbReference type="PROSITE" id="PS00893">
    <property type="entry name" value="NUDIX_BOX"/>
    <property type="match status" value="1"/>
</dbReference>
<evidence type="ECO:0000313" key="4">
    <source>
        <dbReference type="EMBL" id="MBW0135992.1"/>
    </source>
</evidence>
<feature type="domain" description="Nudix hydrolase" evidence="3">
    <location>
        <begin position="22"/>
        <end position="148"/>
    </location>
</feature>
<name>A0ABS6UUZ8_9PSEU</name>
<evidence type="ECO:0000256" key="1">
    <source>
        <dbReference type="ARBA" id="ARBA00001946"/>
    </source>
</evidence>
<dbReference type="GO" id="GO:0016787">
    <property type="term" value="F:hydrolase activity"/>
    <property type="evidence" value="ECO:0007669"/>
    <property type="project" value="UniProtKB-KW"/>
</dbReference>
<evidence type="ECO:0000313" key="5">
    <source>
        <dbReference type="Proteomes" id="UP000694287"/>
    </source>
</evidence>
<keyword evidence="5" id="KW-1185">Reference proteome</keyword>
<dbReference type="Pfam" id="PF00293">
    <property type="entry name" value="NUDIX"/>
    <property type="match status" value="1"/>
</dbReference>
<gene>
    <name evidence="4" type="ORF">I4I81_17235</name>
</gene>
<protein>
    <submittedName>
        <fullName evidence="4">NUDIX hydrolase</fullName>
    </submittedName>
</protein>
<dbReference type="CDD" id="cd18877">
    <property type="entry name" value="NUDIX_Hydrolase"/>
    <property type="match status" value="1"/>
</dbReference>
<accession>A0ABS6UUZ8</accession>
<dbReference type="Proteomes" id="UP000694287">
    <property type="component" value="Unassembled WGS sequence"/>
</dbReference>
<dbReference type="PROSITE" id="PS51462">
    <property type="entry name" value="NUDIX"/>
    <property type="match status" value="1"/>
</dbReference>
<reference evidence="4 5" key="1">
    <citation type="submission" date="2020-11" db="EMBL/GenBank/DDBJ databases">
        <title>Pseudonocardia abyssalis sp. nov. and Pseudonocardia oceani sp. nov., description and phylogenomic analysis of two novel actinomycetes isolated from the deep Southern Ocean.</title>
        <authorList>
            <person name="Parra J."/>
        </authorList>
    </citation>
    <scope>NUCLEOTIDE SEQUENCE [LARGE SCALE GENOMIC DNA]</scope>
    <source>
        <strain evidence="4 5">KRD-168</strain>
    </source>
</reference>